<dbReference type="Proteomes" id="UP000183530">
    <property type="component" value="Chromosome"/>
</dbReference>
<gene>
    <name evidence="1" type="ORF">BHE16_11935</name>
</gene>
<dbReference type="EMBL" id="CP018135">
    <property type="protein sequence ID" value="APF41582.1"/>
    <property type="molecule type" value="Genomic_DNA"/>
</dbReference>
<dbReference type="STRING" id="556325.BHE16_11935"/>
<evidence type="ECO:0000313" key="1">
    <source>
        <dbReference type="EMBL" id="APF41582.1"/>
    </source>
</evidence>
<evidence type="ECO:0000313" key="2">
    <source>
        <dbReference type="Proteomes" id="UP000183530"/>
    </source>
</evidence>
<evidence type="ECO:0008006" key="3">
    <source>
        <dbReference type="Google" id="ProtNLM"/>
    </source>
</evidence>
<dbReference type="OrthoDB" id="5171895at2"/>
<protein>
    <recommendedName>
        <fullName evidence="3">Heavy metal transporter</fullName>
    </recommendedName>
</protein>
<dbReference type="RefSeq" id="WP_071895051.1">
    <property type="nucleotide sequence ID" value="NZ_CP018135.1"/>
</dbReference>
<keyword evidence="2" id="KW-1185">Reference proteome</keyword>
<name>A0A1L2ZRD4_9MICC</name>
<dbReference type="AlphaFoldDB" id="A0A1L2ZRD4"/>
<proteinExistence type="predicted"/>
<reference evidence="1 2" key="1">
    <citation type="submission" date="2016-11" db="EMBL/GenBank/DDBJ databases">
        <title>Genome sequencing of Zhihengliuella aestuarii B18 antagonistic to Plasmodiophora brassicae.</title>
        <authorList>
            <person name="Luo Y."/>
        </authorList>
    </citation>
    <scope>NUCLEOTIDE SEQUENCE [LARGE SCALE GENOMIC DNA]</scope>
    <source>
        <strain evidence="1 2">B18</strain>
    </source>
</reference>
<dbReference type="KEGG" id="nae:BHE16_11935"/>
<organism evidence="1 2">
    <name type="scientific">Neomicrococcus aestuarii</name>
    <dbReference type="NCBI Taxonomy" id="556325"/>
    <lineage>
        <taxon>Bacteria</taxon>
        <taxon>Bacillati</taxon>
        <taxon>Actinomycetota</taxon>
        <taxon>Actinomycetes</taxon>
        <taxon>Micrococcales</taxon>
        <taxon>Micrococcaceae</taxon>
        <taxon>Neomicrococcus</taxon>
    </lineage>
</organism>
<sequence length="283" mass="30306">MKRKTRAATAIALSVGIVGGGIWAATAFIDQQQTLLIERCTAAVGADEHRLDPEQASNAALIAAVSIDRGLQARAATIGIATSVQESKLRNIDYGDTAGPDSRGLFQQRPSQGWGTEAQVMDPVYAANRFYQELEKFDYVTMEVTDAAQKVQRSAYPKAYADHEPEGRAYASALTGNSPAAVNCILKRTETAGDPERVISQLEEQFGDQNIQAEALGNEVHVSASNTLGWAVAQWAVANAKSQSSVAVSHSGLQWDRKAQAWKQASTEDGKVIITLARSNGEG</sequence>
<accession>A0A1L2ZRD4</accession>